<dbReference type="EMBL" id="LHYA01000007">
    <property type="protein sequence ID" value="KXB04047.1"/>
    <property type="molecule type" value="Genomic_DNA"/>
</dbReference>
<dbReference type="InterPro" id="IPR020931">
    <property type="entry name" value="MfnA"/>
</dbReference>
<dbReference type="AlphaFoldDB" id="A0A133VCA4"/>
<dbReference type="InterPro" id="IPR015424">
    <property type="entry name" value="PyrdxlP-dep_Trfase"/>
</dbReference>
<dbReference type="Gene3D" id="3.90.1150.10">
    <property type="entry name" value="Aspartate Aminotransferase, domain 1"/>
    <property type="match status" value="1"/>
</dbReference>
<evidence type="ECO:0000256" key="5">
    <source>
        <dbReference type="ARBA" id="ARBA00038302"/>
    </source>
</evidence>
<name>A0A133VCA4_9EURY</name>
<proteinExistence type="inferred from homology"/>
<keyword evidence="9" id="KW-1185">Reference proteome</keyword>
<accession>A0A133VCA4</accession>
<organism evidence="8 9">
    <name type="scientific">candidate division MSBL1 archaeon SCGC-AAA261G05</name>
    <dbReference type="NCBI Taxonomy" id="1698276"/>
    <lineage>
        <taxon>Archaea</taxon>
        <taxon>Methanobacteriati</taxon>
        <taxon>Methanobacteriota</taxon>
        <taxon>candidate division MSBL1</taxon>
    </lineage>
</organism>
<dbReference type="GO" id="GO:0016831">
    <property type="term" value="F:carboxy-lyase activity"/>
    <property type="evidence" value="ECO:0007669"/>
    <property type="project" value="UniProtKB-KW"/>
</dbReference>
<dbReference type="InterPro" id="IPR015422">
    <property type="entry name" value="PyrdxlP-dep_Trfase_small"/>
</dbReference>
<protein>
    <recommendedName>
        <fullName evidence="10">ADC</fullName>
    </recommendedName>
</protein>
<reference evidence="8 9" key="1">
    <citation type="journal article" date="2016" name="Sci. Rep.">
        <title>Metabolic traits of an uncultured archaeal lineage -MSBL1- from brine pools of the Red Sea.</title>
        <authorList>
            <person name="Mwirichia R."/>
            <person name="Alam I."/>
            <person name="Rashid M."/>
            <person name="Vinu M."/>
            <person name="Ba-Alawi W."/>
            <person name="Anthony Kamau A."/>
            <person name="Kamanda Ngugi D."/>
            <person name="Goker M."/>
            <person name="Klenk H.P."/>
            <person name="Bajic V."/>
            <person name="Stingl U."/>
        </authorList>
    </citation>
    <scope>NUCLEOTIDE SEQUENCE [LARGE SCALE GENOMIC DNA]</scope>
    <source>
        <strain evidence="8">SCGC-AAA261G05</strain>
    </source>
</reference>
<evidence type="ECO:0000256" key="3">
    <source>
        <dbReference type="ARBA" id="ARBA00022898"/>
    </source>
</evidence>
<dbReference type="Gene3D" id="3.40.640.10">
    <property type="entry name" value="Type I PLP-dependent aspartate aminotransferase-like (Major domain)"/>
    <property type="match status" value="1"/>
</dbReference>
<evidence type="ECO:0000313" key="9">
    <source>
        <dbReference type="Proteomes" id="UP000070405"/>
    </source>
</evidence>
<comment type="caution">
    <text evidence="8">The sequence shown here is derived from an EMBL/GenBank/DDBJ whole genome shotgun (WGS) entry which is preliminary data.</text>
</comment>
<keyword evidence="2" id="KW-0210">Decarboxylase</keyword>
<dbReference type="Proteomes" id="UP000070405">
    <property type="component" value="Unassembled WGS sequence"/>
</dbReference>
<dbReference type="InterPro" id="IPR002129">
    <property type="entry name" value="PyrdxlP-dep_de-COase"/>
</dbReference>
<dbReference type="GO" id="GO:0030170">
    <property type="term" value="F:pyridoxal phosphate binding"/>
    <property type="evidence" value="ECO:0007669"/>
    <property type="project" value="InterPro"/>
</dbReference>
<evidence type="ECO:0000256" key="2">
    <source>
        <dbReference type="ARBA" id="ARBA00022793"/>
    </source>
</evidence>
<evidence type="ECO:0000256" key="7">
    <source>
        <dbReference type="RuleBase" id="RU000382"/>
    </source>
</evidence>
<dbReference type="PATRIC" id="fig|1698276.3.peg.632"/>
<dbReference type="GO" id="GO:0019752">
    <property type="term" value="P:carboxylic acid metabolic process"/>
    <property type="evidence" value="ECO:0007669"/>
    <property type="project" value="InterPro"/>
</dbReference>
<evidence type="ECO:0000256" key="1">
    <source>
        <dbReference type="ARBA" id="ARBA00001933"/>
    </source>
</evidence>
<gene>
    <name evidence="8" type="ORF">AKJ47_00935</name>
</gene>
<sequence>MNDLLDKLKKYRERDWSYDSGRIFSSMCTNPLDEALEAHQMYTDVNALDSKIFPSAKRLESEVIRKISALYSSTHAGGYITSGGTEGNIYALWLARKLRDKGEKVIAPISAHYSMQKACDLQQLKLIQTTLNDQYKAEVEDINEQTDKETIAIVATVGTTALGKIDPIREIAEIAEDAGCFLHVDASFGGFVLPFIKNAPPWDFEIESVSSITSDPHKMGLTPIPSGVLLVRNHSWIDELRMDIPYLDQTSATLLGTRPGASIASTWMALNLLDSNNYGRIVRRCMKLTRQLAEGIRGISDLRLVTEPELNLVSFTSNTSDVSQLRVALERRRWLVSLNSQPESVRLVVMPHHREEHIRSFLNDLRECVRELS</sequence>
<evidence type="ECO:0000256" key="4">
    <source>
        <dbReference type="ARBA" id="ARBA00023239"/>
    </source>
</evidence>
<comment type="cofactor">
    <cofactor evidence="1 6 7">
        <name>pyridoxal 5'-phosphate</name>
        <dbReference type="ChEBI" id="CHEBI:597326"/>
    </cofactor>
</comment>
<evidence type="ECO:0000256" key="6">
    <source>
        <dbReference type="PIRSR" id="PIRSR602129-50"/>
    </source>
</evidence>
<dbReference type="InterPro" id="IPR050477">
    <property type="entry name" value="GrpII_AminoAcid_Decarb"/>
</dbReference>
<evidence type="ECO:0000313" key="8">
    <source>
        <dbReference type="EMBL" id="KXB04047.1"/>
    </source>
</evidence>
<feature type="modified residue" description="N6-(pyridoxal phosphate)lysine" evidence="6">
    <location>
        <position position="218"/>
    </location>
</feature>
<dbReference type="PANTHER" id="PTHR42735:SF6">
    <property type="entry name" value="SPHINGOSINE-1-PHOSPHATE LYASE 1"/>
    <property type="match status" value="1"/>
</dbReference>
<comment type="similarity">
    <text evidence="5">Belongs to the group II decarboxylase family. Sphingosine-1-phosphate lyase subfamily.</text>
</comment>
<dbReference type="InterPro" id="IPR015421">
    <property type="entry name" value="PyrdxlP-dep_Trfase_major"/>
</dbReference>
<dbReference type="Pfam" id="PF00282">
    <property type="entry name" value="Pyridoxal_deC"/>
    <property type="match status" value="1"/>
</dbReference>
<keyword evidence="3 6" id="KW-0663">Pyridoxal phosphate</keyword>
<dbReference type="SUPFAM" id="SSF53383">
    <property type="entry name" value="PLP-dependent transferases"/>
    <property type="match status" value="1"/>
</dbReference>
<dbReference type="NCBIfam" id="TIGR03812">
    <property type="entry name" value="tyr_de_CO2_Arch"/>
    <property type="match status" value="1"/>
</dbReference>
<keyword evidence="4 7" id="KW-0456">Lyase</keyword>
<evidence type="ECO:0008006" key="10">
    <source>
        <dbReference type="Google" id="ProtNLM"/>
    </source>
</evidence>
<dbReference type="PANTHER" id="PTHR42735">
    <property type="match status" value="1"/>
</dbReference>